<dbReference type="InterPro" id="IPR011835">
    <property type="entry name" value="GS/SS"/>
</dbReference>
<proteinExistence type="inferred from homology"/>
<dbReference type="Gene3D" id="3.40.50.2000">
    <property type="entry name" value="Glycogen Phosphorylase B"/>
    <property type="match status" value="2"/>
</dbReference>
<dbReference type="EC" id="2.4.1.21" evidence="3"/>
<comment type="similarity">
    <text evidence="2">Belongs to the glycosyltransferase 1 family. Bacterial/plant glycogen synthase subfamily.</text>
</comment>
<evidence type="ECO:0000256" key="5">
    <source>
        <dbReference type="ARBA" id="ARBA00022679"/>
    </source>
</evidence>
<sequence>MKILFISPEVVPFAKTGGLADVAGTLPKAIRKLGHDIRIFMPRYKKVDPEKWGLKLAVQGMEVELGARKETVDIYEARLPGSDLIVYFVESKHFAEREELYMVKGKDYPDNFEAFLVFCKAAIPFLKKIDWRPDIIHGSDWQSGTLILYLHELRKSDPFFKRTASVFSVHNIAFQGIFPKEKFALMNLPDTYLSEAGLGYWGKLSFIKAGFVYADVINSVSETYSKEIQTKEYGYGMEEILRKRSGDVYGIVNGLDYELWNPATDKNIIKRYSRMTLSLKLQNKLALQKEMKLPAEKEIPLIGMVSRLDVQKGFDILAEAIEEIMQLECQLVILGTGDPKYHELLTDMKHKYSKHIGIKLGFDAPLAQRIYAGSDMFLMPSKYEPCGLGQ</sequence>
<reference evidence="8 9" key="1">
    <citation type="journal article" date="2015" name="Microbiome">
        <title>Genomic resolution of linkages in carbon, nitrogen, and sulfur cycling among widespread estuary sediment bacteria.</title>
        <authorList>
            <person name="Baker B.J."/>
            <person name="Lazar C.S."/>
            <person name="Teske A.P."/>
            <person name="Dick G.J."/>
        </authorList>
    </citation>
    <scope>NUCLEOTIDE SEQUENCE [LARGE SCALE GENOMIC DNA]</scope>
    <source>
        <strain evidence="8">DG_54_3</strain>
    </source>
</reference>
<dbReference type="GO" id="GO:0005978">
    <property type="term" value="P:glycogen biosynthetic process"/>
    <property type="evidence" value="ECO:0007669"/>
    <property type="project" value="UniProtKB-KW"/>
</dbReference>
<dbReference type="InterPro" id="IPR013534">
    <property type="entry name" value="Starch_synth_cat_dom"/>
</dbReference>
<feature type="non-terminal residue" evidence="8">
    <location>
        <position position="390"/>
    </location>
</feature>
<dbReference type="PATRIC" id="fig|1703775.3.peg.1145"/>
<protein>
    <recommendedName>
        <fullName evidence="3">starch synthase</fullName>
        <ecNumber evidence="3">2.4.1.21</ecNumber>
    </recommendedName>
</protein>
<dbReference type="Pfam" id="PF08323">
    <property type="entry name" value="Glyco_transf_5"/>
    <property type="match status" value="1"/>
</dbReference>
<accession>A0A0S7XRD5</accession>
<organism evidence="8 9">
    <name type="scientific">candidate division WOR-1 bacterium DG_54_3</name>
    <dbReference type="NCBI Taxonomy" id="1703775"/>
    <lineage>
        <taxon>Bacteria</taxon>
        <taxon>Bacillati</taxon>
        <taxon>Saganbacteria</taxon>
    </lineage>
</organism>
<dbReference type="NCBIfam" id="TIGR02095">
    <property type="entry name" value="glgA"/>
    <property type="match status" value="1"/>
</dbReference>
<keyword evidence="6" id="KW-0320">Glycogen biosynthesis</keyword>
<dbReference type="Proteomes" id="UP000051861">
    <property type="component" value="Unassembled WGS sequence"/>
</dbReference>
<evidence type="ECO:0000256" key="4">
    <source>
        <dbReference type="ARBA" id="ARBA00022676"/>
    </source>
</evidence>
<dbReference type="GO" id="GO:0009011">
    <property type="term" value="F:alpha-1,4-glucan glucosyltransferase (ADP-glucose donor) activity"/>
    <property type="evidence" value="ECO:0007669"/>
    <property type="project" value="UniProtKB-EC"/>
</dbReference>
<dbReference type="Pfam" id="PF13692">
    <property type="entry name" value="Glyco_trans_1_4"/>
    <property type="match status" value="1"/>
</dbReference>
<dbReference type="EMBL" id="LIZX01000139">
    <property type="protein sequence ID" value="KPJ65061.1"/>
    <property type="molecule type" value="Genomic_DNA"/>
</dbReference>
<evidence type="ECO:0000256" key="6">
    <source>
        <dbReference type="ARBA" id="ARBA00023056"/>
    </source>
</evidence>
<comment type="caution">
    <text evidence="8">The sequence shown here is derived from an EMBL/GenBank/DDBJ whole genome shotgun (WGS) entry which is preliminary data.</text>
</comment>
<comment type="catalytic activity">
    <reaction evidence="1">
        <text>[(1-&gt;4)-alpha-D-glucosyl](n) + ADP-alpha-D-glucose = [(1-&gt;4)-alpha-D-glucosyl](n+1) + ADP + H(+)</text>
        <dbReference type="Rhea" id="RHEA:18189"/>
        <dbReference type="Rhea" id="RHEA-COMP:9584"/>
        <dbReference type="Rhea" id="RHEA-COMP:9587"/>
        <dbReference type="ChEBI" id="CHEBI:15378"/>
        <dbReference type="ChEBI" id="CHEBI:15444"/>
        <dbReference type="ChEBI" id="CHEBI:57498"/>
        <dbReference type="ChEBI" id="CHEBI:456216"/>
        <dbReference type="EC" id="2.4.1.21"/>
    </reaction>
</comment>
<dbReference type="PANTHER" id="PTHR45825">
    <property type="entry name" value="GRANULE-BOUND STARCH SYNTHASE 1, CHLOROPLASTIC/AMYLOPLASTIC"/>
    <property type="match status" value="1"/>
</dbReference>
<name>A0A0S7XRD5_UNCSA</name>
<keyword evidence="4" id="KW-0328">Glycosyltransferase</keyword>
<gene>
    <name evidence="8" type="ORF">AMJ44_11190</name>
</gene>
<evidence type="ECO:0000256" key="1">
    <source>
        <dbReference type="ARBA" id="ARBA00001478"/>
    </source>
</evidence>
<dbReference type="PANTHER" id="PTHR45825:SF11">
    <property type="entry name" value="ALPHA AMYLASE DOMAIN-CONTAINING PROTEIN"/>
    <property type="match status" value="1"/>
</dbReference>
<evidence type="ECO:0000313" key="9">
    <source>
        <dbReference type="Proteomes" id="UP000051861"/>
    </source>
</evidence>
<feature type="domain" description="Starch synthase catalytic" evidence="7">
    <location>
        <begin position="2"/>
        <end position="243"/>
    </location>
</feature>
<dbReference type="CDD" id="cd03791">
    <property type="entry name" value="GT5_Glycogen_synthase_DULL1-like"/>
    <property type="match status" value="1"/>
</dbReference>
<evidence type="ECO:0000259" key="7">
    <source>
        <dbReference type="Pfam" id="PF08323"/>
    </source>
</evidence>
<dbReference type="AlphaFoldDB" id="A0A0S7XRD5"/>
<dbReference type="GO" id="GO:0004373">
    <property type="term" value="F:alpha-1,4-glucan glucosyltransferase (UDP-glucose donor) activity"/>
    <property type="evidence" value="ECO:0007669"/>
    <property type="project" value="InterPro"/>
</dbReference>
<keyword evidence="5" id="KW-0808">Transferase</keyword>
<dbReference type="SUPFAM" id="SSF53756">
    <property type="entry name" value="UDP-Glycosyltransferase/glycogen phosphorylase"/>
    <property type="match status" value="1"/>
</dbReference>
<evidence type="ECO:0000256" key="2">
    <source>
        <dbReference type="ARBA" id="ARBA00010281"/>
    </source>
</evidence>
<evidence type="ECO:0000313" key="8">
    <source>
        <dbReference type="EMBL" id="KPJ65061.1"/>
    </source>
</evidence>
<evidence type="ECO:0000256" key="3">
    <source>
        <dbReference type="ARBA" id="ARBA00012588"/>
    </source>
</evidence>